<name>A0A6N7KWS1_9ACTN</name>
<sequence length="739" mass="78916">MARSESADLLSSGTRPLWFDVITLSIRPRWTGPGGSTSHGIHQFGIGNRSRAKSTDSAFSHGTHPDVRHSAWAVRVQEPCRSGAPRRPGLRLGLPLDLDAFDGRRARRSGARCGRLHFRFPTGRLSSAASRTVSSWSADGRQDAQRGGGPAAGRRGEPDRRRDAGRRPGRRRQDRGPGAARARPGRSGTASAPGAAGVRVDGAVGGNGAWALSSPPGGWSPAPTGSGGESAVRTVVPDTGWWFPPGGITAAPALSLRAPSWDAGVRRRPEGAGFPHLRGGDVVGGCVPRPKRAVARSAAGRGEDSDEGEVLIANLLGLLHARPDDLAVRRELGFELTGAECWEVAVEVLSPAVELAPRDADVRLDLGCALSALERWADAEEQLTKAVALSPGLACTYAELGYVLLCQQRLEEAGIASHKALVHDPGSALGHLCLAEVLQTARTRAGDVATHARVAVDAWPDSAWGHAVLAQALLDTGDYGGAHQAASRAHELDPGSDRAAQLLCWALGELQRWREAVRAAEQAAARKATPWTLNALGWALIGRGHLHAAEQVLRRAVALDPAVRICRWNLAWLLARVGRMREAEANLTVLLHHDRDDGQALGLLGWIHLASGRGEQAREELRRAVRLLGTTRTAARPLLLIGALERAENPPLARRYFLAATAVADRLPSPDIYSHPCGTGEIQALAFAALGEGDRARQCLEQALAARDGSDRFDPRLYEQFTQPPLPGLDVLIRLWKDP</sequence>
<dbReference type="Gene3D" id="1.25.40.10">
    <property type="entry name" value="Tetratricopeptide repeat domain"/>
    <property type="match status" value="2"/>
</dbReference>
<feature type="region of interest" description="Disordered" evidence="1">
    <location>
        <begin position="32"/>
        <end position="65"/>
    </location>
</feature>
<reference evidence="2 3" key="1">
    <citation type="submission" date="2019-09" db="EMBL/GenBank/DDBJ databases">
        <title>Genome Sequences of Streptomyces kaniharaensis ATCC 21070.</title>
        <authorList>
            <person name="Zhu W."/>
            <person name="De Crecy-Lagard V."/>
            <person name="Richards N.G."/>
        </authorList>
    </citation>
    <scope>NUCLEOTIDE SEQUENCE [LARGE SCALE GENOMIC DNA]</scope>
    <source>
        <strain evidence="2 3">SF-557</strain>
    </source>
</reference>
<dbReference type="InterPro" id="IPR011990">
    <property type="entry name" value="TPR-like_helical_dom_sf"/>
</dbReference>
<evidence type="ECO:0000256" key="1">
    <source>
        <dbReference type="SAM" id="MobiDB-lite"/>
    </source>
</evidence>
<dbReference type="SUPFAM" id="SSF48452">
    <property type="entry name" value="TPR-like"/>
    <property type="match status" value="2"/>
</dbReference>
<evidence type="ECO:0000313" key="2">
    <source>
        <dbReference type="EMBL" id="MQS16112.1"/>
    </source>
</evidence>
<dbReference type="OrthoDB" id="9814944at2"/>
<dbReference type="GO" id="GO:0006493">
    <property type="term" value="P:protein O-linked glycosylation"/>
    <property type="evidence" value="ECO:0007669"/>
    <property type="project" value="InterPro"/>
</dbReference>
<dbReference type="PANTHER" id="PTHR44366:SF1">
    <property type="entry name" value="UDP-N-ACETYLGLUCOSAMINE--PEPTIDE N-ACETYLGLUCOSAMINYLTRANSFERASE 110 KDA SUBUNIT"/>
    <property type="match status" value="1"/>
</dbReference>
<gene>
    <name evidence="2" type="ORF">F7Q99_28710</name>
</gene>
<dbReference type="Pfam" id="PF13374">
    <property type="entry name" value="TPR_10"/>
    <property type="match status" value="1"/>
</dbReference>
<dbReference type="Proteomes" id="UP000450000">
    <property type="component" value="Unassembled WGS sequence"/>
</dbReference>
<feature type="compositionally biased region" description="Low complexity" evidence="1">
    <location>
        <begin position="176"/>
        <end position="202"/>
    </location>
</feature>
<comment type="caution">
    <text evidence="2">The sequence shown here is derived from an EMBL/GenBank/DDBJ whole genome shotgun (WGS) entry which is preliminary data.</text>
</comment>
<dbReference type="InterPro" id="IPR019734">
    <property type="entry name" value="TPR_rpt"/>
</dbReference>
<accession>A0A6N7KWS1</accession>
<feature type="compositionally biased region" description="Basic and acidic residues" evidence="1">
    <location>
        <begin position="154"/>
        <end position="166"/>
    </location>
</feature>
<dbReference type="GO" id="GO:0097363">
    <property type="term" value="F:protein O-acetylglucosaminyltransferase activity"/>
    <property type="evidence" value="ECO:0007669"/>
    <property type="project" value="TreeGrafter"/>
</dbReference>
<dbReference type="InterPro" id="IPR037919">
    <property type="entry name" value="OGT"/>
</dbReference>
<dbReference type="EMBL" id="WBOF01000002">
    <property type="protein sequence ID" value="MQS16112.1"/>
    <property type="molecule type" value="Genomic_DNA"/>
</dbReference>
<feature type="compositionally biased region" description="Low complexity" evidence="1">
    <location>
        <begin position="127"/>
        <end position="139"/>
    </location>
</feature>
<dbReference type="AlphaFoldDB" id="A0A6N7KWS1"/>
<dbReference type="PANTHER" id="PTHR44366">
    <property type="entry name" value="UDP-N-ACETYLGLUCOSAMINE--PEPTIDE N-ACETYLGLUCOSAMINYLTRANSFERASE 110 KDA SUBUNIT"/>
    <property type="match status" value="1"/>
</dbReference>
<evidence type="ECO:0000313" key="3">
    <source>
        <dbReference type="Proteomes" id="UP000450000"/>
    </source>
</evidence>
<keyword evidence="3" id="KW-1185">Reference proteome</keyword>
<dbReference type="SMART" id="SM00028">
    <property type="entry name" value="TPR"/>
    <property type="match status" value="5"/>
</dbReference>
<proteinExistence type="predicted"/>
<feature type="region of interest" description="Disordered" evidence="1">
    <location>
        <begin position="127"/>
        <end position="231"/>
    </location>
</feature>
<dbReference type="Pfam" id="PF13432">
    <property type="entry name" value="TPR_16"/>
    <property type="match status" value="2"/>
</dbReference>
<protein>
    <submittedName>
        <fullName evidence="2">Tetratricopeptide repeat protein</fullName>
    </submittedName>
</protein>
<organism evidence="2 3">
    <name type="scientific">Streptomyces kaniharaensis</name>
    <dbReference type="NCBI Taxonomy" id="212423"/>
    <lineage>
        <taxon>Bacteria</taxon>
        <taxon>Bacillati</taxon>
        <taxon>Actinomycetota</taxon>
        <taxon>Actinomycetes</taxon>
        <taxon>Kitasatosporales</taxon>
        <taxon>Streptomycetaceae</taxon>
        <taxon>Streptomyces</taxon>
    </lineage>
</organism>